<evidence type="ECO:0000256" key="8">
    <source>
        <dbReference type="ARBA" id="ARBA00022833"/>
    </source>
</evidence>
<dbReference type="InterPro" id="IPR037068">
    <property type="entry name" value="DNA_primase_core_N_sf"/>
</dbReference>
<evidence type="ECO:0000256" key="9">
    <source>
        <dbReference type="ARBA" id="ARBA00022842"/>
    </source>
</evidence>
<gene>
    <name evidence="12" type="primary">dnaG</name>
    <name evidence="16" type="ORF">AWM68_16160</name>
</gene>
<dbReference type="SUPFAM" id="SSF48024">
    <property type="entry name" value="N-terminal domain of DnaB helicase"/>
    <property type="match status" value="1"/>
</dbReference>
<evidence type="ECO:0000256" key="4">
    <source>
        <dbReference type="ARBA" id="ARBA00022695"/>
    </source>
</evidence>
<dbReference type="PIRSF" id="PIRSF002811">
    <property type="entry name" value="DnaG"/>
    <property type="match status" value="1"/>
</dbReference>
<keyword evidence="7 12" id="KW-0863">Zinc-finger</keyword>
<dbReference type="PANTHER" id="PTHR30313:SF2">
    <property type="entry name" value="DNA PRIMASE"/>
    <property type="match status" value="1"/>
</dbReference>
<dbReference type="SMART" id="SM00400">
    <property type="entry name" value="ZnF_CHCC"/>
    <property type="match status" value="1"/>
</dbReference>
<dbReference type="Proteomes" id="UP000076567">
    <property type="component" value="Unassembled WGS sequence"/>
</dbReference>
<evidence type="ECO:0000313" key="17">
    <source>
        <dbReference type="Proteomes" id="UP000076567"/>
    </source>
</evidence>
<comment type="caution">
    <text evidence="16">The sequence shown here is derived from an EMBL/GenBank/DDBJ whole genome shotgun (WGS) entry which is preliminary data.</text>
</comment>
<evidence type="ECO:0000256" key="12">
    <source>
        <dbReference type="HAMAP-Rule" id="MF_00974"/>
    </source>
</evidence>
<evidence type="ECO:0000256" key="14">
    <source>
        <dbReference type="PIRSR" id="PIRSR002811-1"/>
    </source>
</evidence>
<comment type="catalytic activity">
    <reaction evidence="12">
        <text>ssDNA + n NTP = ssDNA/pppN(pN)n-1 hybrid + (n-1) diphosphate.</text>
        <dbReference type="EC" id="2.7.7.101"/>
    </reaction>
</comment>
<dbReference type="InterPro" id="IPR016136">
    <property type="entry name" value="DNA_helicase_N/primase_C"/>
</dbReference>
<feature type="domain" description="Toprim" evidence="15">
    <location>
        <begin position="261"/>
        <end position="342"/>
    </location>
</feature>
<dbReference type="GO" id="GO:0003677">
    <property type="term" value="F:DNA binding"/>
    <property type="evidence" value="ECO:0007669"/>
    <property type="project" value="UniProtKB-KW"/>
</dbReference>
<dbReference type="FunFam" id="3.90.580.10:FF:000001">
    <property type="entry name" value="DNA primase"/>
    <property type="match status" value="1"/>
</dbReference>
<evidence type="ECO:0000256" key="3">
    <source>
        <dbReference type="ARBA" id="ARBA00022679"/>
    </source>
</evidence>
<dbReference type="Pfam" id="PF13155">
    <property type="entry name" value="Toprim_2"/>
    <property type="match status" value="1"/>
</dbReference>
<keyword evidence="2 12" id="KW-0639">Primosome</keyword>
<comment type="domain">
    <text evidence="12">Contains an N-terminal zinc-binding domain, a central core domain that contains the primase activity, and a C-terminal DnaB-binding domain.</text>
</comment>
<dbReference type="PANTHER" id="PTHR30313">
    <property type="entry name" value="DNA PRIMASE"/>
    <property type="match status" value="1"/>
</dbReference>
<name>A0A161TQE0_9BACL</name>
<dbReference type="GO" id="GO:0008270">
    <property type="term" value="F:zinc ion binding"/>
    <property type="evidence" value="ECO:0007669"/>
    <property type="project" value="UniProtKB-UniRule"/>
</dbReference>
<dbReference type="EMBL" id="LRFC01000002">
    <property type="protein sequence ID" value="KZE68410.1"/>
    <property type="molecule type" value="Genomic_DNA"/>
</dbReference>
<dbReference type="Pfam" id="PF10410">
    <property type="entry name" value="DnaB_bind"/>
    <property type="match status" value="1"/>
</dbReference>
<dbReference type="NCBIfam" id="TIGR01391">
    <property type="entry name" value="dnaG"/>
    <property type="match status" value="1"/>
</dbReference>
<evidence type="ECO:0000256" key="10">
    <source>
        <dbReference type="ARBA" id="ARBA00023125"/>
    </source>
</evidence>
<keyword evidence="8 12" id="KW-0862">Zinc</keyword>
<dbReference type="PROSITE" id="PS50880">
    <property type="entry name" value="TOPRIM"/>
    <property type="match status" value="1"/>
</dbReference>
<dbReference type="InterPro" id="IPR013264">
    <property type="entry name" value="DNAG_N"/>
</dbReference>
<evidence type="ECO:0000256" key="5">
    <source>
        <dbReference type="ARBA" id="ARBA00022705"/>
    </source>
</evidence>
<dbReference type="InterPro" id="IPR019475">
    <property type="entry name" value="DNA_primase_DnaB-bd"/>
</dbReference>
<keyword evidence="17" id="KW-1185">Reference proteome</keyword>
<evidence type="ECO:0000256" key="11">
    <source>
        <dbReference type="ARBA" id="ARBA00023163"/>
    </source>
</evidence>
<dbReference type="HAMAP" id="MF_00974">
    <property type="entry name" value="DNA_primase_DnaG"/>
    <property type="match status" value="1"/>
</dbReference>
<feature type="zinc finger region" description="CHC2-type" evidence="12 14">
    <location>
        <begin position="39"/>
        <end position="63"/>
    </location>
</feature>
<keyword evidence="5 12" id="KW-0235">DNA replication</keyword>
<dbReference type="AlphaFoldDB" id="A0A161TQE0"/>
<comment type="similarity">
    <text evidence="12 13">Belongs to the DnaG primase family.</text>
</comment>
<dbReference type="Gene3D" id="1.10.860.10">
    <property type="entry name" value="DNAb Helicase, Chain A"/>
    <property type="match status" value="1"/>
</dbReference>
<keyword evidence="10 12" id="KW-0238">DNA-binding</keyword>
<organism evidence="16 17">
    <name type="scientific">Fictibacillus phosphorivorans</name>
    <dbReference type="NCBI Taxonomy" id="1221500"/>
    <lineage>
        <taxon>Bacteria</taxon>
        <taxon>Bacillati</taxon>
        <taxon>Bacillota</taxon>
        <taxon>Bacilli</taxon>
        <taxon>Bacillales</taxon>
        <taxon>Fictibacillaceae</taxon>
        <taxon>Fictibacillus</taxon>
    </lineage>
</organism>
<keyword evidence="11 12" id="KW-0804">Transcription</keyword>
<evidence type="ECO:0000313" key="16">
    <source>
        <dbReference type="EMBL" id="KZE68410.1"/>
    </source>
</evidence>
<evidence type="ECO:0000256" key="13">
    <source>
        <dbReference type="PIRNR" id="PIRNR002811"/>
    </source>
</evidence>
<dbReference type="Pfam" id="PF01807">
    <property type="entry name" value="Zn_ribbon_DnaG"/>
    <property type="match status" value="1"/>
</dbReference>
<protein>
    <recommendedName>
        <fullName evidence="12 13">DNA primase</fullName>
        <ecNumber evidence="12">2.7.7.101</ecNumber>
    </recommendedName>
</protein>
<keyword evidence="6 12" id="KW-0479">Metal-binding</keyword>
<keyword evidence="4 12" id="KW-0548">Nucleotidyltransferase</keyword>
<dbReference type="GO" id="GO:0003899">
    <property type="term" value="F:DNA-directed RNA polymerase activity"/>
    <property type="evidence" value="ECO:0007669"/>
    <property type="project" value="UniProtKB-UniRule"/>
</dbReference>
<dbReference type="InterPro" id="IPR006295">
    <property type="entry name" value="DNA_primase_DnaG"/>
</dbReference>
<dbReference type="InterPro" id="IPR030846">
    <property type="entry name" value="DnaG_bac"/>
</dbReference>
<comment type="function">
    <text evidence="12 13">RNA polymerase that catalyzes the synthesis of short RNA molecules used as primers for DNA polymerase during DNA replication.</text>
</comment>
<sequence length="602" mass="68750">MERIPEDLIEKVRSSNDIVDVISDYVPLKKQGRNYFGLCPFHGEKSPSFSVSPEKQIYHCFGCGAGGNVFSFMMNIEGYSFIEAVTQLGKKSAIELPQIHQQNFSEKSTDEKRTMAEVHELLAKLYHHCLLHTKQGRPALEYLENRGFTRESIERFQIGFAPDSWETASQFLQKRGMDLNTAEKVGLIGKRQSDGKPYDRFRNRIMFPIWDRTGAVVAFGGRVLDGKDEPKYLNSPESKIFQKGKTLYGLNLSRADMRQKQHAVIFEGYVDTIAAFRAGVTNGVATLGTSLTEDHAAILKRNVQSVTICYDSDRAGVEAAFRASEILTKQGCAVKISQMPDGMDPDDYITKFGNDSFLKDIIGASLTVMAFKIQYYRRGKNLRDEGERMIYIEEIIKEIARLPKAVERDHYLRQIASEFNLSLDALKQQQTQTFKQLQRSKDNGPKKRDNNFRIQTLLQKSLLPRNLNAERIVLAHMLKSEDAAFLIQEKLGSGFNVEEHNAIAAYLYAFYEEGNKPNVGLFMQRIDDDKLRKLASELAMLTISEELNEVELADYIRIISSYPLLREIQEKEKQQEDAIRRNEIKLAAQIAQEIMRMKRSLK</sequence>
<comment type="cofactor">
    <cofactor evidence="12 13 14">
        <name>Zn(2+)</name>
        <dbReference type="ChEBI" id="CHEBI:29105"/>
    </cofactor>
    <text evidence="12 13 14">Binds 1 zinc ion per monomer.</text>
</comment>
<dbReference type="SUPFAM" id="SSF56731">
    <property type="entry name" value="DNA primase core"/>
    <property type="match status" value="1"/>
</dbReference>
<dbReference type="InterPro" id="IPR034151">
    <property type="entry name" value="TOPRIM_DnaG_bac"/>
</dbReference>
<keyword evidence="1 12" id="KW-0240">DNA-directed RNA polymerase</keyword>
<dbReference type="CDD" id="cd03364">
    <property type="entry name" value="TOPRIM_DnaG_primases"/>
    <property type="match status" value="1"/>
</dbReference>
<dbReference type="SUPFAM" id="SSF57783">
    <property type="entry name" value="Zinc beta-ribbon"/>
    <property type="match status" value="1"/>
</dbReference>
<dbReference type="GO" id="GO:0006269">
    <property type="term" value="P:DNA replication, synthesis of primer"/>
    <property type="evidence" value="ECO:0007669"/>
    <property type="project" value="UniProtKB-UniRule"/>
</dbReference>
<dbReference type="GO" id="GO:1990077">
    <property type="term" value="C:primosome complex"/>
    <property type="evidence" value="ECO:0007669"/>
    <property type="project" value="UniProtKB-KW"/>
</dbReference>
<evidence type="ECO:0000256" key="7">
    <source>
        <dbReference type="ARBA" id="ARBA00022771"/>
    </source>
</evidence>
<dbReference type="RefSeq" id="WP_066237596.1">
    <property type="nucleotide sequence ID" value="NZ_LRFC01000002.1"/>
</dbReference>
<dbReference type="InterPro" id="IPR002694">
    <property type="entry name" value="Znf_CHC2"/>
</dbReference>
<dbReference type="OrthoDB" id="9803773at2"/>
<dbReference type="InterPro" id="IPR006171">
    <property type="entry name" value="TOPRIM_dom"/>
</dbReference>
<evidence type="ECO:0000256" key="1">
    <source>
        <dbReference type="ARBA" id="ARBA00022478"/>
    </source>
</evidence>
<keyword evidence="3 12" id="KW-0808">Transferase</keyword>
<dbReference type="FunFam" id="3.90.980.10:FF:000001">
    <property type="entry name" value="DNA primase"/>
    <property type="match status" value="1"/>
</dbReference>
<keyword evidence="9" id="KW-0460">Magnesium</keyword>
<dbReference type="GO" id="GO:0005524">
    <property type="term" value="F:ATP binding"/>
    <property type="evidence" value="ECO:0007669"/>
    <property type="project" value="InterPro"/>
</dbReference>
<dbReference type="GO" id="GO:0003678">
    <property type="term" value="F:DNA helicase activity"/>
    <property type="evidence" value="ECO:0007669"/>
    <property type="project" value="InterPro"/>
</dbReference>
<dbReference type="Gene3D" id="3.90.980.10">
    <property type="entry name" value="DNA primase, catalytic core, N-terminal domain"/>
    <property type="match status" value="1"/>
</dbReference>
<dbReference type="Gene3D" id="3.40.1360.10">
    <property type="match status" value="1"/>
</dbReference>
<dbReference type="InterPro" id="IPR050219">
    <property type="entry name" value="DnaG_primase"/>
</dbReference>
<accession>A0A161TQE0</accession>
<dbReference type="Gene3D" id="6.10.140.360">
    <property type="match status" value="1"/>
</dbReference>
<dbReference type="EC" id="2.7.7.101" evidence="12"/>
<dbReference type="SMART" id="SM00493">
    <property type="entry name" value="TOPRIM"/>
    <property type="match status" value="1"/>
</dbReference>
<comment type="subunit">
    <text evidence="12">Monomer. Interacts with DnaB.</text>
</comment>
<dbReference type="InterPro" id="IPR036977">
    <property type="entry name" value="DNA_primase_Znf_CHC2"/>
</dbReference>
<evidence type="ECO:0000259" key="15">
    <source>
        <dbReference type="PROSITE" id="PS50880"/>
    </source>
</evidence>
<dbReference type="GO" id="GO:0000428">
    <property type="term" value="C:DNA-directed RNA polymerase complex"/>
    <property type="evidence" value="ECO:0007669"/>
    <property type="project" value="UniProtKB-KW"/>
</dbReference>
<evidence type="ECO:0000256" key="6">
    <source>
        <dbReference type="ARBA" id="ARBA00022723"/>
    </source>
</evidence>
<proteinExistence type="inferred from homology"/>
<dbReference type="GO" id="GO:0005737">
    <property type="term" value="C:cytoplasm"/>
    <property type="evidence" value="ECO:0007669"/>
    <property type="project" value="TreeGrafter"/>
</dbReference>
<evidence type="ECO:0000256" key="2">
    <source>
        <dbReference type="ARBA" id="ARBA00022515"/>
    </source>
</evidence>
<dbReference type="InterPro" id="IPR036185">
    <property type="entry name" value="DNA_heli_DnaB-like_N_sf"/>
</dbReference>
<dbReference type="Pfam" id="PF08275">
    <property type="entry name" value="DNAG_N"/>
    <property type="match status" value="1"/>
</dbReference>
<dbReference type="Gene3D" id="3.90.580.10">
    <property type="entry name" value="Zinc finger, CHC2-type domain"/>
    <property type="match status" value="1"/>
</dbReference>
<reference evidence="17" key="1">
    <citation type="submission" date="2016-01" db="EMBL/GenBank/DDBJ databases">
        <title>Draft genome of Chromobacterium sp. F49.</title>
        <authorList>
            <person name="Hong K.W."/>
        </authorList>
    </citation>
    <scope>NUCLEOTIDE SEQUENCE [LARGE SCALE GENOMIC DNA]</scope>
    <source>
        <strain evidence="17">P7IIIA</strain>
    </source>
</reference>